<organism evidence="2 3">
    <name type="scientific">Phyllotreta striolata</name>
    <name type="common">Striped flea beetle</name>
    <name type="synonym">Crioceris striolata</name>
    <dbReference type="NCBI Taxonomy" id="444603"/>
    <lineage>
        <taxon>Eukaryota</taxon>
        <taxon>Metazoa</taxon>
        <taxon>Ecdysozoa</taxon>
        <taxon>Arthropoda</taxon>
        <taxon>Hexapoda</taxon>
        <taxon>Insecta</taxon>
        <taxon>Pterygota</taxon>
        <taxon>Neoptera</taxon>
        <taxon>Endopterygota</taxon>
        <taxon>Coleoptera</taxon>
        <taxon>Polyphaga</taxon>
        <taxon>Cucujiformia</taxon>
        <taxon>Chrysomeloidea</taxon>
        <taxon>Chrysomelidae</taxon>
        <taxon>Galerucinae</taxon>
        <taxon>Alticini</taxon>
        <taxon>Phyllotreta</taxon>
    </lineage>
</organism>
<dbReference type="OrthoDB" id="191037at2759"/>
<evidence type="ECO:0000313" key="3">
    <source>
        <dbReference type="Proteomes" id="UP001153712"/>
    </source>
</evidence>
<dbReference type="Proteomes" id="UP001153712">
    <property type="component" value="Chromosome 12"/>
</dbReference>
<dbReference type="SUPFAM" id="SSF56112">
    <property type="entry name" value="Protein kinase-like (PK-like)"/>
    <property type="match status" value="1"/>
</dbReference>
<evidence type="ECO:0000313" key="2">
    <source>
        <dbReference type="EMBL" id="CAG9856397.1"/>
    </source>
</evidence>
<dbReference type="InterPro" id="IPR011009">
    <property type="entry name" value="Kinase-like_dom_sf"/>
</dbReference>
<keyword evidence="3" id="KW-1185">Reference proteome</keyword>
<sequence>MTAEPVEIANIRDLLADVSAGSRIIGVETTRLTAPGENYGSLMLRLDVRLAGGELRLVAKKLPTEELFQESFNVQVTFKNEIAMYQTVVPLLQKFQRENGVVDVIDCFPKFYGARINLDGSEVVDEHAVLLLENLVANGYKNINRLDGFDLASTELILKDLAEFHAVPLALKLKKPEVFAGLKQYCHDYEFPRGLVSMYFDSTKRIIKENEQCAPLIDKINFLTDVDRSPVVEPFGTLVHCDLWCNNTMQRFDAAGVAVQNKFLDFQFLAYGSPASDLFFFLWTSVRCAVLKEHFERLLRHYHQHFVGTLAKLKCDVGDFGYDAFLEDIKRHCRFEVGHSINFILYVVHNVVTKEEFKFPDDIEKVASSVTPKAKEIVWTMLLECEKRNWLYK</sequence>
<name>A0A9N9TE95_PHYSR</name>
<feature type="domain" description="CHK kinase-like" evidence="1">
    <location>
        <begin position="130"/>
        <end position="312"/>
    </location>
</feature>
<dbReference type="SMART" id="SM00587">
    <property type="entry name" value="CHK"/>
    <property type="match status" value="1"/>
</dbReference>
<dbReference type="EMBL" id="OU900105">
    <property type="protein sequence ID" value="CAG9856397.1"/>
    <property type="molecule type" value="Genomic_DNA"/>
</dbReference>
<accession>A0A9N9TE95</accession>
<gene>
    <name evidence="2" type="ORF">PHYEVI_LOCUS2820</name>
</gene>
<dbReference type="Gene3D" id="3.90.1200.10">
    <property type="match status" value="1"/>
</dbReference>
<evidence type="ECO:0000259" key="1">
    <source>
        <dbReference type="SMART" id="SM00587"/>
    </source>
</evidence>
<protein>
    <recommendedName>
        <fullName evidence="1">CHK kinase-like domain-containing protein</fullName>
    </recommendedName>
</protein>
<dbReference type="AlphaFoldDB" id="A0A9N9TE95"/>
<dbReference type="PANTHER" id="PTHR11012">
    <property type="entry name" value="PROTEIN KINASE-LIKE DOMAIN-CONTAINING"/>
    <property type="match status" value="1"/>
</dbReference>
<dbReference type="InterPro" id="IPR004119">
    <property type="entry name" value="EcKL"/>
</dbReference>
<reference evidence="2" key="1">
    <citation type="submission" date="2022-01" db="EMBL/GenBank/DDBJ databases">
        <authorList>
            <person name="King R."/>
        </authorList>
    </citation>
    <scope>NUCLEOTIDE SEQUENCE</scope>
</reference>
<dbReference type="InterPro" id="IPR015897">
    <property type="entry name" value="CHK_kinase-like"/>
</dbReference>
<dbReference type="Pfam" id="PF02958">
    <property type="entry name" value="EcKL"/>
    <property type="match status" value="1"/>
</dbReference>
<dbReference type="PANTHER" id="PTHR11012:SF55">
    <property type="entry name" value="BHLH DOMAIN-CONTAINING PROTEIN"/>
    <property type="match status" value="1"/>
</dbReference>
<proteinExistence type="predicted"/>